<evidence type="ECO:0000313" key="1">
    <source>
        <dbReference type="EMBL" id="PTM58703.1"/>
    </source>
</evidence>
<proteinExistence type="predicted"/>
<reference evidence="1 2" key="1">
    <citation type="submission" date="2018-04" db="EMBL/GenBank/DDBJ databases">
        <title>Genomic Encyclopedia of Archaeal and Bacterial Type Strains, Phase II (KMG-II): from individual species to whole genera.</title>
        <authorList>
            <person name="Goeker M."/>
        </authorList>
    </citation>
    <scope>NUCLEOTIDE SEQUENCE [LARGE SCALE GENOMIC DNA]</scope>
    <source>
        <strain evidence="1 2">DSM 45169</strain>
    </source>
</reference>
<gene>
    <name evidence="1" type="ORF">C8J48_1291</name>
</gene>
<organism evidence="1 2">
    <name type="scientific">Desmospora activa DSM 45169</name>
    <dbReference type="NCBI Taxonomy" id="1121389"/>
    <lineage>
        <taxon>Bacteria</taxon>
        <taxon>Bacillati</taxon>
        <taxon>Bacillota</taxon>
        <taxon>Bacilli</taxon>
        <taxon>Bacillales</taxon>
        <taxon>Thermoactinomycetaceae</taxon>
        <taxon>Desmospora</taxon>
    </lineage>
</organism>
<dbReference type="AlphaFoldDB" id="A0A2T4ZA01"/>
<comment type="caution">
    <text evidence="1">The sequence shown here is derived from an EMBL/GenBank/DDBJ whole genome shotgun (WGS) entry which is preliminary data.</text>
</comment>
<accession>A0A2T4ZA01</accession>
<dbReference type="Proteomes" id="UP000241639">
    <property type="component" value="Unassembled WGS sequence"/>
</dbReference>
<dbReference type="Pfam" id="PF10673">
    <property type="entry name" value="DUF2487"/>
    <property type="match status" value="1"/>
</dbReference>
<keyword evidence="2" id="KW-1185">Reference proteome</keyword>
<dbReference type="EMBL" id="PZZP01000001">
    <property type="protein sequence ID" value="PTM58703.1"/>
    <property type="molecule type" value="Genomic_DNA"/>
</dbReference>
<name>A0A2T4ZA01_9BACL</name>
<dbReference type="InterPro" id="IPR019615">
    <property type="entry name" value="DUF2487"/>
</dbReference>
<evidence type="ECO:0000313" key="2">
    <source>
        <dbReference type="Proteomes" id="UP000241639"/>
    </source>
</evidence>
<sequence>MRLSQIDPDKWSQTAAYVDTLLLPVYRIRFPDKRLDVEEAKQVNRIAALVEGNLKGRLFLTSPIPYGTQTREVWHRYLKEVINEFAAAPFLHVVILAPTDWELPSFSDMKGVIGITVSMDEDIETAANRVVEQIVSMWQTSEEV</sequence>
<dbReference type="RefSeq" id="WP_170105217.1">
    <property type="nucleotide sequence ID" value="NZ_PZZP01000001.1"/>
</dbReference>
<protein>
    <submittedName>
        <fullName evidence="1">Uncharacterized protein DUF2487</fullName>
    </submittedName>
</protein>